<evidence type="ECO:0000259" key="7">
    <source>
        <dbReference type="PROSITE" id="PS50157"/>
    </source>
</evidence>
<keyword evidence="1" id="KW-0479">Metal-binding</keyword>
<feature type="non-terminal residue" evidence="8">
    <location>
        <position position="1059"/>
    </location>
</feature>
<dbReference type="AlphaFoldDB" id="A0A553PD56"/>
<dbReference type="SUPFAM" id="SSF57667">
    <property type="entry name" value="beta-beta-alpha zinc fingers"/>
    <property type="match status" value="3"/>
</dbReference>
<feature type="compositionally biased region" description="Basic residues" evidence="6">
    <location>
        <begin position="693"/>
        <end position="707"/>
    </location>
</feature>
<evidence type="ECO:0000256" key="6">
    <source>
        <dbReference type="SAM" id="MobiDB-lite"/>
    </source>
</evidence>
<comment type="caution">
    <text evidence="8">The sequence shown here is derived from an EMBL/GenBank/DDBJ whole genome shotgun (WGS) entry which is preliminary data.</text>
</comment>
<dbReference type="STRING" id="6832.A0A553PD56"/>
<organism evidence="8 9">
    <name type="scientific">Tigriopus californicus</name>
    <name type="common">Marine copepod</name>
    <dbReference type="NCBI Taxonomy" id="6832"/>
    <lineage>
        <taxon>Eukaryota</taxon>
        <taxon>Metazoa</taxon>
        <taxon>Ecdysozoa</taxon>
        <taxon>Arthropoda</taxon>
        <taxon>Crustacea</taxon>
        <taxon>Multicrustacea</taxon>
        <taxon>Hexanauplia</taxon>
        <taxon>Copepoda</taxon>
        <taxon>Harpacticoida</taxon>
        <taxon>Harpacticidae</taxon>
        <taxon>Tigriopus</taxon>
    </lineage>
</organism>
<feature type="non-terminal residue" evidence="8">
    <location>
        <position position="1"/>
    </location>
</feature>
<feature type="domain" description="C2H2-type" evidence="7">
    <location>
        <begin position="336"/>
        <end position="364"/>
    </location>
</feature>
<gene>
    <name evidence="8" type="ORF">TCAL_12570</name>
</gene>
<feature type="domain" description="C2H2-type" evidence="7">
    <location>
        <begin position="156"/>
        <end position="184"/>
    </location>
</feature>
<protein>
    <recommendedName>
        <fullName evidence="7">C2H2-type domain-containing protein</fullName>
    </recommendedName>
</protein>
<evidence type="ECO:0000256" key="4">
    <source>
        <dbReference type="ARBA" id="ARBA00022833"/>
    </source>
</evidence>
<reference evidence="8 9" key="1">
    <citation type="journal article" date="2018" name="Nat. Ecol. Evol.">
        <title>Genomic signatures of mitonuclear coevolution across populations of Tigriopus californicus.</title>
        <authorList>
            <person name="Barreto F.S."/>
            <person name="Watson E.T."/>
            <person name="Lima T.G."/>
            <person name="Willett C.S."/>
            <person name="Edmands S."/>
            <person name="Li W."/>
            <person name="Burton R.S."/>
        </authorList>
    </citation>
    <scope>NUCLEOTIDE SEQUENCE [LARGE SCALE GENOMIC DNA]</scope>
    <source>
        <strain evidence="8 9">San Diego</strain>
    </source>
</reference>
<feature type="region of interest" description="Disordered" evidence="6">
    <location>
        <begin position="1015"/>
        <end position="1059"/>
    </location>
</feature>
<keyword evidence="9" id="KW-1185">Reference proteome</keyword>
<feature type="domain" description="C2H2-type" evidence="7">
    <location>
        <begin position="648"/>
        <end position="675"/>
    </location>
</feature>
<evidence type="ECO:0000256" key="5">
    <source>
        <dbReference type="PROSITE-ProRule" id="PRU00042"/>
    </source>
</evidence>
<feature type="region of interest" description="Disordered" evidence="6">
    <location>
        <begin position="543"/>
        <end position="564"/>
    </location>
</feature>
<evidence type="ECO:0000256" key="1">
    <source>
        <dbReference type="ARBA" id="ARBA00022723"/>
    </source>
</evidence>
<feature type="compositionally biased region" description="Basic and acidic residues" evidence="6">
    <location>
        <begin position="1050"/>
        <end position="1059"/>
    </location>
</feature>
<evidence type="ECO:0000256" key="2">
    <source>
        <dbReference type="ARBA" id="ARBA00022737"/>
    </source>
</evidence>
<dbReference type="EMBL" id="VCGU01000005">
    <property type="protein sequence ID" value="TRY75606.1"/>
    <property type="molecule type" value="Genomic_DNA"/>
</dbReference>
<dbReference type="SMART" id="SM00355">
    <property type="entry name" value="ZnF_C2H2"/>
    <property type="match status" value="20"/>
</dbReference>
<feature type="domain" description="C2H2-type" evidence="7">
    <location>
        <begin position="676"/>
        <end position="703"/>
    </location>
</feature>
<feature type="region of interest" description="Disordered" evidence="6">
    <location>
        <begin position="938"/>
        <end position="1001"/>
    </location>
</feature>
<feature type="region of interest" description="Disordered" evidence="6">
    <location>
        <begin position="74"/>
        <end position="99"/>
    </location>
</feature>
<dbReference type="PANTHER" id="PTHR24379:SF121">
    <property type="entry name" value="C2H2-TYPE DOMAIN-CONTAINING PROTEIN"/>
    <property type="match status" value="1"/>
</dbReference>
<keyword evidence="3 5" id="KW-0863">Zinc-finger</keyword>
<accession>A0A553PD56</accession>
<dbReference type="PROSITE" id="PS50157">
    <property type="entry name" value="ZINC_FINGER_C2H2_2"/>
    <property type="match status" value="7"/>
</dbReference>
<evidence type="ECO:0000313" key="8">
    <source>
        <dbReference type="EMBL" id="TRY75606.1"/>
    </source>
</evidence>
<feature type="domain" description="C2H2-type" evidence="7">
    <location>
        <begin position="462"/>
        <end position="490"/>
    </location>
</feature>
<dbReference type="PROSITE" id="PS00028">
    <property type="entry name" value="ZINC_FINGER_C2H2_1"/>
    <property type="match status" value="10"/>
</dbReference>
<proteinExistence type="predicted"/>
<dbReference type="InterPro" id="IPR036236">
    <property type="entry name" value="Znf_C2H2_sf"/>
</dbReference>
<feature type="compositionally biased region" description="Basic and acidic residues" evidence="6">
    <location>
        <begin position="1020"/>
        <end position="1037"/>
    </location>
</feature>
<feature type="domain" description="C2H2-type" evidence="7">
    <location>
        <begin position="748"/>
        <end position="776"/>
    </location>
</feature>
<dbReference type="Proteomes" id="UP000318571">
    <property type="component" value="Chromosome 2"/>
</dbReference>
<keyword evidence="4" id="KW-0862">Zinc</keyword>
<feature type="region of interest" description="Disordered" evidence="6">
    <location>
        <begin position="692"/>
        <end position="711"/>
    </location>
</feature>
<dbReference type="OMA" id="GQICPYC"/>
<sequence length="1059" mass="121616">ALTSETDLATLSFLRGQQKPVAASAAPPVVCQPCSDKIRLVTSIQSQVQNPIEDVEPDEGDIDQMNQMSAFYAENSDSDPEYDPGTHESLPKKSSKSPGDHMVNDIPYLMCQLCSSSLRRVASLRRHYITQHHYDPGLAEVLESGDSSNAEYDEPLDCQECNQEFSNKHLLIKHALHVHTGDFQTTFKCSRCDKNYRYERDLKIHQERLCSGVLGANQDCPYCGKTYNVINLQTHISFAHKCRFCDKAMANRREKCCHLREEHANEMKFECKQCKQCFESEVYLKRHQKNRHDILKITCPRLNCSEVFVKGSAKMKKHLKNYHSPEHEALLELYKFSCPECGKKLRTKSHLSSHVRNKHNPSKEMVDCPFCDHQLPLQRRCDLYRYHIKQNHPEQKEEIARHENRLQKWKEDFKLRARVQCFLCQYSASKMSNLPRHYAEMHDYDKTLAEKNGTDPDHPDGALCPECGEHFNNRHSQIRHLLKVHSKSSGEQCLYCSNRYHRLEEHIDHLHQEEKVKSSQLCRRCQPEQRFASFNDLLRHTRSYHRKKPEAMPAPSMDKEAKMKRKLHKDRLCENCGKTVPSAFMARHRSECPRTLVEENRSKRYVPVHLSGICPFCDLKFSDLLGHIRHAHSKKQASTEERVESRQTTCTLCHEKFGSVRELVTHRQLHPTFKKHKCTKCNAEFPSVNEVRSHRKEHCPKNKKAKKRGEAPPTNALTLLQQMADGVDMETMGAPKAKPLEYEGRGTVTCHMCPKSFTLKSLLRRHYISQHDYEPKSIGNTNLQAAKQSVQCQDCNQSLPGLNERIKHQLDFHATVSGLICPYCGRKFDLLDAHANNETVARDEVSNMSMGEVISCSTCLEFFANNNVLIQHLLKEHSQYSGQICPYCKGHFPERFIDLQAHVTAKHIDKLTGYNVVNECKVCKNQFTGYAELRDHVQGHGDNYRDPYGNPDVYKENSKKRKRINGKLVASEANAESIAEPSAEPGTSAFMDAQDDNAHDVSFPSGLLEEIIQTCPDPDTDVHTEKMGPPDFLERNTDTILSNPGVMTEEPNRDELFDL</sequence>
<feature type="domain" description="C2H2-type" evidence="7">
    <location>
        <begin position="269"/>
        <end position="297"/>
    </location>
</feature>
<dbReference type="Gene3D" id="3.30.160.60">
    <property type="entry name" value="Classic Zinc Finger"/>
    <property type="match status" value="5"/>
</dbReference>
<dbReference type="GO" id="GO:0008270">
    <property type="term" value="F:zinc ion binding"/>
    <property type="evidence" value="ECO:0007669"/>
    <property type="project" value="UniProtKB-KW"/>
</dbReference>
<evidence type="ECO:0000313" key="9">
    <source>
        <dbReference type="Proteomes" id="UP000318571"/>
    </source>
</evidence>
<dbReference type="InterPro" id="IPR013087">
    <property type="entry name" value="Znf_C2H2_type"/>
</dbReference>
<evidence type="ECO:0000256" key="3">
    <source>
        <dbReference type="ARBA" id="ARBA00022771"/>
    </source>
</evidence>
<dbReference type="PANTHER" id="PTHR24379">
    <property type="entry name" value="KRAB AND ZINC FINGER DOMAIN-CONTAINING"/>
    <property type="match status" value="1"/>
</dbReference>
<keyword evidence="2" id="KW-0677">Repeat</keyword>
<dbReference type="Pfam" id="PF00096">
    <property type="entry name" value="zf-C2H2"/>
    <property type="match status" value="2"/>
</dbReference>
<name>A0A553PD56_TIGCA</name>